<keyword evidence="2" id="KW-1185">Reference proteome</keyword>
<dbReference type="Proteomes" id="UP001189429">
    <property type="component" value="Unassembled WGS sequence"/>
</dbReference>
<comment type="caution">
    <text evidence="1">The sequence shown here is derived from an EMBL/GenBank/DDBJ whole genome shotgun (WGS) entry which is preliminary data.</text>
</comment>
<dbReference type="EMBL" id="CAUYUJ010016948">
    <property type="protein sequence ID" value="CAK0870296.1"/>
    <property type="molecule type" value="Genomic_DNA"/>
</dbReference>
<gene>
    <name evidence="1" type="ORF">PCOR1329_LOCUS56439</name>
</gene>
<reference evidence="1" key="1">
    <citation type="submission" date="2023-10" db="EMBL/GenBank/DDBJ databases">
        <authorList>
            <person name="Chen Y."/>
            <person name="Shah S."/>
            <person name="Dougan E. K."/>
            <person name="Thang M."/>
            <person name="Chan C."/>
        </authorList>
    </citation>
    <scope>NUCLEOTIDE SEQUENCE [LARGE SCALE GENOMIC DNA]</scope>
</reference>
<name>A0ABN9VDK7_9DINO</name>
<accession>A0ABN9VDK7</accession>
<evidence type="ECO:0000313" key="2">
    <source>
        <dbReference type="Proteomes" id="UP001189429"/>
    </source>
</evidence>
<evidence type="ECO:0000313" key="1">
    <source>
        <dbReference type="EMBL" id="CAK0870296.1"/>
    </source>
</evidence>
<sequence>MQHGSIQSEDAALSASLARSLGPLVSDSHLPHPASYDDAVCTDRGAIQILEEEVIKSRLNEWRHQQKHVVMASAYLYVRNAANVPPVAATDPSSGRLSGGCAAANAATMATAKRAWDAKMVAPPDTSSLDQYFAEAARHVAPHLADLPDMTMDTGTWPNALRVQNVTFISKISSQSAVAARIADNLPTVARTRGLANCYKHFDPSLAERPAVLHGMPDTYAHFLFSANVDKPTILRGGEYAMRVPPPDNDIAQGDPSSPLRAAVVAATHKAILRSTVDVLIYFDTYVDDRTALTNSLEADRLYTQGVARLDHLTGQHEDP</sequence>
<protein>
    <submittedName>
        <fullName evidence="1">Uncharacterized protein</fullName>
    </submittedName>
</protein>
<proteinExistence type="predicted"/>
<organism evidence="1 2">
    <name type="scientific">Prorocentrum cordatum</name>
    <dbReference type="NCBI Taxonomy" id="2364126"/>
    <lineage>
        <taxon>Eukaryota</taxon>
        <taxon>Sar</taxon>
        <taxon>Alveolata</taxon>
        <taxon>Dinophyceae</taxon>
        <taxon>Prorocentrales</taxon>
        <taxon>Prorocentraceae</taxon>
        <taxon>Prorocentrum</taxon>
    </lineage>
</organism>